<evidence type="ECO:0000259" key="2">
    <source>
        <dbReference type="PROSITE" id="PS50943"/>
    </source>
</evidence>
<evidence type="ECO:0000313" key="3">
    <source>
        <dbReference type="EMBL" id="CCI85319.1"/>
    </source>
</evidence>
<gene>
    <name evidence="3" type="ORF">BN53_04350</name>
</gene>
<sequence>MEFDLKRLKAERVAQGLTQAELAHKIGISTNTYWKKENGQRDIGIDEFIKIMSVLGFSKEQLPLFFTKNVH</sequence>
<evidence type="ECO:0000256" key="1">
    <source>
        <dbReference type="ARBA" id="ARBA00023125"/>
    </source>
</evidence>
<dbReference type="Gene3D" id="1.10.260.40">
    <property type="entry name" value="lambda repressor-like DNA-binding domains"/>
    <property type="match status" value="1"/>
</dbReference>
<reference evidence="3 4" key="1">
    <citation type="submission" date="2012-06" db="EMBL/GenBank/DDBJ databases">
        <title>Draft Genome Sequence of Lactobacillus pasteurii CRBIP 24.76T.</title>
        <authorList>
            <person name="Cousin S."/>
            <person name="Bouchier C."/>
            <person name="Loux V."/>
            <person name="Ma L."/>
            <person name="Creno S."/>
            <person name="Bizet C."/>
            <person name="Clermont D."/>
        </authorList>
    </citation>
    <scope>NUCLEOTIDE SEQUENCE [LARGE SCALE GENOMIC DNA]</scope>
    <source>
        <strain evidence="4">CRBIP 24.76T</strain>
    </source>
</reference>
<proteinExistence type="predicted"/>
<dbReference type="PATRIC" id="fig|1423790.3.peg.904"/>
<dbReference type="OrthoDB" id="2971638at2"/>
<keyword evidence="4" id="KW-1185">Reference proteome</keyword>
<accession>I7KLD9</accession>
<dbReference type="InterPro" id="IPR001387">
    <property type="entry name" value="Cro/C1-type_HTH"/>
</dbReference>
<dbReference type="SMART" id="SM00530">
    <property type="entry name" value="HTH_XRE"/>
    <property type="match status" value="1"/>
</dbReference>
<dbReference type="RefSeq" id="WP_009559870.1">
    <property type="nucleotide sequence ID" value="NZ_AYZN01000019.1"/>
</dbReference>
<protein>
    <submittedName>
        <fullName evidence="3">Cro-like repressor</fullName>
    </submittedName>
</protein>
<dbReference type="EMBL" id="CAKD01000021">
    <property type="protein sequence ID" value="CCI85319.1"/>
    <property type="molecule type" value="Genomic_DNA"/>
</dbReference>
<comment type="caution">
    <text evidence="3">The sequence shown here is derived from an EMBL/GenBank/DDBJ whole genome shotgun (WGS) entry which is preliminary data.</text>
</comment>
<dbReference type="AlphaFoldDB" id="I7KLD9"/>
<dbReference type="CDD" id="cd00093">
    <property type="entry name" value="HTH_XRE"/>
    <property type="match status" value="1"/>
</dbReference>
<evidence type="ECO:0000313" key="4">
    <source>
        <dbReference type="Proteomes" id="UP000009311"/>
    </source>
</evidence>
<dbReference type="SUPFAM" id="SSF47413">
    <property type="entry name" value="lambda repressor-like DNA-binding domains"/>
    <property type="match status" value="1"/>
</dbReference>
<dbReference type="PANTHER" id="PTHR46558:SF11">
    <property type="entry name" value="HTH-TYPE TRANSCRIPTIONAL REGULATOR XRE"/>
    <property type="match status" value="1"/>
</dbReference>
<dbReference type="Pfam" id="PF01381">
    <property type="entry name" value="HTH_3"/>
    <property type="match status" value="1"/>
</dbReference>
<dbReference type="InterPro" id="IPR010982">
    <property type="entry name" value="Lambda_DNA-bd_dom_sf"/>
</dbReference>
<dbReference type="PROSITE" id="PS50943">
    <property type="entry name" value="HTH_CROC1"/>
    <property type="match status" value="1"/>
</dbReference>
<dbReference type="Proteomes" id="UP000009311">
    <property type="component" value="Unassembled WGS sequence"/>
</dbReference>
<feature type="domain" description="HTH cro/C1-type" evidence="2">
    <location>
        <begin position="8"/>
        <end position="62"/>
    </location>
</feature>
<organism evidence="3 4">
    <name type="scientific">Lactobacillus pasteurii DSM 23907 = CRBIP 24.76</name>
    <dbReference type="NCBI Taxonomy" id="1423790"/>
    <lineage>
        <taxon>Bacteria</taxon>
        <taxon>Bacillati</taxon>
        <taxon>Bacillota</taxon>
        <taxon>Bacilli</taxon>
        <taxon>Lactobacillales</taxon>
        <taxon>Lactobacillaceae</taxon>
        <taxon>Lactobacillus</taxon>
    </lineage>
</organism>
<dbReference type="GO" id="GO:0003677">
    <property type="term" value="F:DNA binding"/>
    <property type="evidence" value="ECO:0007669"/>
    <property type="project" value="UniProtKB-KW"/>
</dbReference>
<dbReference type="STRING" id="1423790.BN53_04350"/>
<dbReference type="eggNOG" id="COG1396">
    <property type="taxonomic scope" value="Bacteria"/>
</dbReference>
<keyword evidence="1" id="KW-0238">DNA-binding</keyword>
<dbReference type="PANTHER" id="PTHR46558">
    <property type="entry name" value="TRACRIPTIONAL REGULATORY PROTEIN-RELATED-RELATED"/>
    <property type="match status" value="1"/>
</dbReference>
<name>I7KLD9_9LACO</name>